<dbReference type="Proteomes" id="UP000003692">
    <property type="component" value="Unassembled WGS sequence"/>
</dbReference>
<feature type="compositionally biased region" description="Basic and acidic residues" evidence="1">
    <location>
        <begin position="8"/>
        <end position="19"/>
    </location>
</feature>
<evidence type="ECO:0000313" key="2">
    <source>
        <dbReference type="EMBL" id="EFE23293.1"/>
    </source>
</evidence>
<dbReference type="AlphaFoldDB" id="D4F4K9"/>
<organism evidence="2 3">
    <name type="scientific">Edwardsiella tarda ATCC 23685</name>
    <dbReference type="NCBI Taxonomy" id="500638"/>
    <lineage>
        <taxon>Bacteria</taxon>
        <taxon>Pseudomonadati</taxon>
        <taxon>Pseudomonadota</taxon>
        <taxon>Gammaproteobacteria</taxon>
        <taxon>Enterobacterales</taxon>
        <taxon>Hafniaceae</taxon>
        <taxon>Edwardsiella</taxon>
    </lineage>
</organism>
<protein>
    <submittedName>
        <fullName evidence="2">Uncharacterized protein</fullName>
    </submittedName>
</protein>
<evidence type="ECO:0000313" key="3">
    <source>
        <dbReference type="Proteomes" id="UP000003692"/>
    </source>
</evidence>
<reference evidence="2 3" key="1">
    <citation type="submission" date="2010-02" db="EMBL/GenBank/DDBJ databases">
        <authorList>
            <person name="Weinstock G."/>
            <person name="Sodergren E."/>
            <person name="Clifton S."/>
            <person name="Fulton L."/>
            <person name="Fulton B."/>
            <person name="Courtney L."/>
            <person name="Fronick C."/>
            <person name="Harrison M."/>
            <person name="Strong C."/>
            <person name="Farmer C."/>
            <person name="Delahaunty K."/>
            <person name="Markovic C."/>
            <person name="Hall O."/>
            <person name="Minx P."/>
            <person name="Tomlinson C."/>
            <person name="Mitreva M."/>
            <person name="Nelson J."/>
            <person name="Hou S."/>
            <person name="Wollam A."/>
            <person name="Pepin K.H."/>
            <person name="Johnson M."/>
            <person name="Bhonagiri V."/>
            <person name="Zhang X."/>
            <person name="Suruliraj S."/>
            <person name="Warren W."/>
            <person name="Chinwalla A."/>
            <person name="Mardis E.R."/>
            <person name="Wilson R.K."/>
        </authorList>
    </citation>
    <scope>NUCLEOTIDE SEQUENCE [LARGE SCALE GENOMIC DNA]</scope>
    <source>
        <strain evidence="2 3">ATCC 23685</strain>
    </source>
</reference>
<name>D4F4K9_EDWTA</name>
<accession>D4F4K9</accession>
<gene>
    <name evidence="2" type="ORF">EDWATA_01682</name>
</gene>
<dbReference type="EMBL" id="ADGK01000103">
    <property type="protein sequence ID" value="EFE23293.1"/>
    <property type="molecule type" value="Genomic_DNA"/>
</dbReference>
<dbReference type="HOGENOM" id="CLU_2787215_0_0_6"/>
<proteinExistence type="predicted"/>
<comment type="caution">
    <text evidence="2">The sequence shown here is derived from an EMBL/GenBank/DDBJ whole genome shotgun (WGS) entry which is preliminary data.</text>
</comment>
<feature type="region of interest" description="Disordered" evidence="1">
    <location>
        <begin position="1"/>
        <end position="68"/>
    </location>
</feature>
<evidence type="ECO:0000256" key="1">
    <source>
        <dbReference type="SAM" id="MobiDB-lite"/>
    </source>
</evidence>
<sequence length="68" mass="7769">MPRVGRRWRIERPLPDERGGWQAECAAPLQASGEASMETTEASERRREAFGWADEDEAAIQRSARERP</sequence>